<dbReference type="RefSeq" id="XP_037892519.1">
    <property type="nucleotide sequence ID" value="XM_038036591.1"/>
</dbReference>
<evidence type="ECO:0000259" key="22">
    <source>
        <dbReference type="Pfam" id="PF01416"/>
    </source>
</evidence>
<dbReference type="Gene3D" id="3.30.70.580">
    <property type="entry name" value="Pseudouridine synthase I, catalytic domain, N-terminal subdomain"/>
    <property type="match status" value="1"/>
</dbReference>
<dbReference type="GO" id="GO:0003723">
    <property type="term" value="F:RNA binding"/>
    <property type="evidence" value="ECO:0007669"/>
    <property type="project" value="InterPro"/>
</dbReference>
<protein>
    <recommendedName>
        <fullName evidence="13">Pseudouridylate synthase 1 homolog</fullName>
        <ecNumber evidence="12">5.4.99.12</ecNumber>
    </recommendedName>
    <alternativeName>
        <fullName evidence="14">tRNA pseudouridine synthase 1</fullName>
    </alternativeName>
    <alternativeName>
        <fullName evidence="17">tRNA pseudouridine(38-40) synthase</fullName>
    </alternativeName>
    <alternativeName>
        <fullName evidence="15">tRNA pseudouridylate synthase I</fullName>
    </alternativeName>
    <alternativeName>
        <fullName evidence="16">tRNA-uridine isomerase I</fullName>
    </alternativeName>
</protein>
<dbReference type="FunFam" id="3.30.70.660:FF:000002">
    <property type="entry name" value="tRNA pseudouridine synthase"/>
    <property type="match status" value="1"/>
</dbReference>
<keyword evidence="23" id="KW-1185">Reference proteome</keyword>
<evidence type="ECO:0000256" key="15">
    <source>
        <dbReference type="ARBA" id="ARBA00079087"/>
    </source>
</evidence>
<evidence type="ECO:0000256" key="7">
    <source>
        <dbReference type="ARBA" id="ARBA00023242"/>
    </source>
</evidence>
<sequence length="439" mass="50715">MLLFGKLLRNLKAERLSRIDIACHSIEHTKGFAAAMAEALEKLEQQKRIGEEERKVAEASVNEMKKLKQKLKRRKWVNWETEDERKCTEAKRAAIDSSVEKIKRKKCAILLSYSGANYYGMQRNPGMETIEEELFKALLKHKWISNDAYGQAQMASFQRAARTDKGVSAARQVCSLKLPEALNIKAFNDDLPEQIRLFAVERVTKGFNAKGQCDARTYTYTMPSIAFADFEANANYETFRLSTEQLLKAKDILQKFEGTKNFHNFTSRKNYFDPSSKRFIMSFTCSDPFLSPHNAEFITVKVKGQSFMLHQIRKMVGLTVAIVRGHTDFSTLNKALSEERLDLPMAPGLGLVLDTVHYERYNERYGKDGIHNPLTWENHEQEIQQFVEQKILANIYETEYKEKPLLNWLETLPLHSYDVRNDENPPSSEDKSNKEEKEE</sequence>
<dbReference type="Gene3D" id="3.30.70.660">
    <property type="entry name" value="Pseudouridine synthase I, catalytic domain, C-terminal subdomain"/>
    <property type="match status" value="1"/>
</dbReference>
<evidence type="ECO:0000256" key="21">
    <source>
        <dbReference type="SAM" id="MobiDB-lite"/>
    </source>
</evidence>
<keyword evidence="20" id="KW-0175">Coiled coil</keyword>
<evidence type="ECO:0000256" key="20">
    <source>
        <dbReference type="SAM" id="Coils"/>
    </source>
</evidence>
<dbReference type="Proteomes" id="UP000092443">
    <property type="component" value="Unplaced"/>
</dbReference>
<dbReference type="SUPFAM" id="SSF55120">
    <property type="entry name" value="Pseudouridine synthase"/>
    <property type="match status" value="1"/>
</dbReference>
<dbReference type="PANTHER" id="PTHR11142">
    <property type="entry name" value="PSEUDOURIDYLATE SYNTHASE"/>
    <property type="match status" value="1"/>
</dbReference>
<evidence type="ECO:0000256" key="13">
    <source>
        <dbReference type="ARBA" id="ARBA00068582"/>
    </source>
</evidence>
<feature type="active site" description="Nucleophile" evidence="18">
    <location>
        <position position="164"/>
    </location>
</feature>
<dbReference type="InterPro" id="IPR020095">
    <property type="entry name" value="PsdUridine_synth_TruA_C"/>
</dbReference>
<evidence type="ECO:0000256" key="14">
    <source>
        <dbReference type="ARBA" id="ARBA00075153"/>
    </source>
</evidence>
<keyword evidence="5" id="KW-0819">tRNA processing</keyword>
<dbReference type="GO" id="GO:1990481">
    <property type="term" value="P:mRNA pseudouridine synthesis"/>
    <property type="evidence" value="ECO:0007669"/>
    <property type="project" value="TreeGrafter"/>
</dbReference>
<feature type="domain" description="Pseudouridine synthase I TruA alpha/beta" evidence="22">
    <location>
        <begin position="253"/>
        <end position="359"/>
    </location>
</feature>
<name>A0A9C6DXP0_9MUSC</name>
<keyword evidence="4" id="KW-0507">mRNA processing</keyword>
<dbReference type="PANTHER" id="PTHR11142:SF4">
    <property type="entry name" value="PSEUDOURIDYLATE SYNTHASE 1 HOMOLOG"/>
    <property type="match status" value="1"/>
</dbReference>
<dbReference type="GO" id="GO:0160147">
    <property type="term" value="F:tRNA pseudouridine(38-40) synthase activity"/>
    <property type="evidence" value="ECO:0007669"/>
    <property type="project" value="UniProtKB-EC"/>
</dbReference>
<dbReference type="FunFam" id="3.30.70.580:FF:000002">
    <property type="entry name" value="tRNA pseudouridine synthase"/>
    <property type="match status" value="1"/>
</dbReference>
<feature type="binding site" evidence="19">
    <location>
        <position position="218"/>
    </location>
    <ligand>
        <name>substrate</name>
    </ligand>
</feature>
<comment type="function">
    <text evidence="10">Pseudouridylate synthase that catalyzes pseudouridylation of tRNAs and mRNAs. Acts on positions 27/28 in the anticodon stem and also positions 34 and 36 in the anticodon of an intron containing tRNA. Also catalyzes pseudouridylation of mRNAs: mediates pseudouridylation of mRNAs with the consensus sequence 5'-UGUAG-3'. Acts as a regulator of pre-mRNA splicing by mediating pseudouridylation of pre-mRNAs at locations associated with alternatively spliced regions. Pseudouridylation of pre-mRNAs near splice sites directly regulates mRNA splicing and mRNA 3'-end processing. Involved in regulation of nuclear receptor activity through pseudouridylation of SRA1 mRNA.</text>
</comment>
<evidence type="ECO:0000256" key="10">
    <source>
        <dbReference type="ARBA" id="ARBA00053709"/>
    </source>
</evidence>
<evidence type="ECO:0000256" key="1">
    <source>
        <dbReference type="ARBA" id="ARBA00001166"/>
    </source>
</evidence>
<feature type="region of interest" description="Disordered" evidence="21">
    <location>
        <begin position="417"/>
        <end position="439"/>
    </location>
</feature>
<evidence type="ECO:0000256" key="3">
    <source>
        <dbReference type="ARBA" id="ARBA00009375"/>
    </source>
</evidence>
<evidence type="ECO:0000256" key="17">
    <source>
        <dbReference type="ARBA" id="ARBA00081344"/>
    </source>
</evidence>
<dbReference type="InterPro" id="IPR020094">
    <property type="entry name" value="TruA/RsuA/RluB/E/F_N"/>
</dbReference>
<evidence type="ECO:0000256" key="11">
    <source>
        <dbReference type="ARBA" id="ARBA00064589"/>
    </source>
</evidence>
<evidence type="ECO:0000256" key="2">
    <source>
        <dbReference type="ARBA" id="ARBA00004123"/>
    </source>
</evidence>
<evidence type="ECO:0000313" key="23">
    <source>
        <dbReference type="Proteomes" id="UP000092443"/>
    </source>
</evidence>
<organism evidence="23 24">
    <name type="scientific">Glossina fuscipes</name>
    <dbReference type="NCBI Taxonomy" id="7396"/>
    <lineage>
        <taxon>Eukaryota</taxon>
        <taxon>Metazoa</taxon>
        <taxon>Ecdysozoa</taxon>
        <taxon>Arthropoda</taxon>
        <taxon>Hexapoda</taxon>
        <taxon>Insecta</taxon>
        <taxon>Pterygota</taxon>
        <taxon>Neoptera</taxon>
        <taxon>Endopterygota</taxon>
        <taxon>Diptera</taxon>
        <taxon>Brachycera</taxon>
        <taxon>Muscomorpha</taxon>
        <taxon>Hippoboscoidea</taxon>
        <taxon>Glossinidae</taxon>
        <taxon>Glossina</taxon>
    </lineage>
</organism>
<keyword evidence="7" id="KW-0539">Nucleus</keyword>
<evidence type="ECO:0000313" key="24">
    <source>
        <dbReference type="RefSeq" id="XP_037892519.1"/>
    </source>
</evidence>
<comment type="similarity">
    <text evidence="3">Belongs to the tRNA pseudouridine synthase TruA family.</text>
</comment>
<dbReference type="InterPro" id="IPR020097">
    <property type="entry name" value="PsdUridine_synth_TruA_a/b_dom"/>
</dbReference>
<dbReference type="CDD" id="cd02568">
    <property type="entry name" value="PseudoU_synth_PUS1_PUS2"/>
    <property type="match status" value="1"/>
</dbReference>
<evidence type="ECO:0000256" key="5">
    <source>
        <dbReference type="ARBA" id="ARBA00022694"/>
    </source>
</evidence>
<accession>A0A9C6DXP0</accession>
<dbReference type="AlphaFoldDB" id="A0A9C6DXP0"/>
<dbReference type="InterPro" id="IPR041708">
    <property type="entry name" value="PUS1/PUS2-like"/>
</dbReference>
<dbReference type="InterPro" id="IPR020103">
    <property type="entry name" value="PsdUridine_synth_cat_dom_sf"/>
</dbReference>
<evidence type="ECO:0000256" key="16">
    <source>
        <dbReference type="ARBA" id="ARBA00080849"/>
    </source>
</evidence>
<evidence type="ECO:0000256" key="12">
    <source>
        <dbReference type="ARBA" id="ARBA00066509"/>
    </source>
</evidence>
<dbReference type="Pfam" id="PF01416">
    <property type="entry name" value="PseudoU_synth_1"/>
    <property type="match status" value="1"/>
</dbReference>
<evidence type="ECO:0000256" key="8">
    <source>
        <dbReference type="ARBA" id="ARBA00036943"/>
    </source>
</evidence>
<comment type="catalytic activity">
    <reaction evidence="1">
        <text>a uridine in mRNA = a pseudouridine in mRNA</text>
        <dbReference type="Rhea" id="RHEA:56644"/>
        <dbReference type="Rhea" id="RHEA-COMP:14658"/>
        <dbReference type="Rhea" id="RHEA-COMP:14659"/>
        <dbReference type="ChEBI" id="CHEBI:65314"/>
        <dbReference type="ChEBI" id="CHEBI:65315"/>
    </reaction>
</comment>
<comment type="catalytic activity">
    <reaction evidence="8">
        <text>a uridine in tRNA = a pseudouridine in tRNA</text>
        <dbReference type="Rhea" id="RHEA:54572"/>
        <dbReference type="Rhea" id="RHEA-COMP:13339"/>
        <dbReference type="Rhea" id="RHEA-COMP:13934"/>
        <dbReference type="ChEBI" id="CHEBI:65314"/>
        <dbReference type="ChEBI" id="CHEBI:65315"/>
    </reaction>
</comment>
<feature type="coiled-coil region" evidence="20">
    <location>
        <begin position="33"/>
        <end position="74"/>
    </location>
</feature>
<gene>
    <name evidence="24" type="primary">LOC119639293</name>
</gene>
<proteinExistence type="inferred from homology"/>
<comment type="subunit">
    <text evidence="11">Monomer. Forms a complex with RARG and the SRA1 RNA in the nucleus.</text>
</comment>
<comment type="subcellular location">
    <subcellularLocation>
        <location evidence="2">Nucleus</location>
    </subcellularLocation>
</comment>
<dbReference type="GO" id="GO:0031119">
    <property type="term" value="P:tRNA pseudouridine synthesis"/>
    <property type="evidence" value="ECO:0007669"/>
    <property type="project" value="InterPro"/>
</dbReference>
<evidence type="ECO:0000256" key="6">
    <source>
        <dbReference type="ARBA" id="ARBA00023235"/>
    </source>
</evidence>
<evidence type="ECO:0000256" key="19">
    <source>
        <dbReference type="PIRSR" id="PIRSR641708-2"/>
    </source>
</evidence>
<dbReference type="EC" id="5.4.99.12" evidence="12"/>
<comment type="catalytic activity">
    <reaction evidence="9">
        <text>uridine(38/39/40) in tRNA = pseudouridine(38/39/40) in tRNA</text>
        <dbReference type="Rhea" id="RHEA:22376"/>
        <dbReference type="Rhea" id="RHEA-COMP:10085"/>
        <dbReference type="Rhea" id="RHEA-COMP:10087"/>
        <dbReference type="ChEBI" id="CHEBI:65314"/>
        <dbReference type="ChEBI" id="CHEBI:65315"/>
        <dbReference type="EC" id="5.4.99.12"/>
    </reaction>
</comment>
<keyword evidence="6" id="KW-0413">Isomerase</keyword>
<dbReference type="GO" id="GO:0005634">
    <property type="term" value="C:nucleus"/>
    <property type="evidence" value="ECO:0007669"/>
    <property type="project" value="UniProtKB-SubCell"/>
</dbReference>
<dbReference type="InterPro" id="IPR001406">
    <property type="entry name" value="PsdUridine_synth_TruA"/>
</dbReference>
<dbReference type="GeneID" id="119639293"/>
<dbReference type="GO" id="GO:0006397">
    <property type="term" value="P:mRNA processing"/>
    <property type="evidence" value="ECO:0007669"/>
    <property type="project" value="UniProtKB-KW"/>
</dbReference>
<reference evidence="24" key="1">
    <citation type="submission" date="2025-08" db="UniProtKB">
        <authorList>
            <consortium name="RefSeq"/>
        </authorList>
    </citation>
    <scope>IDENTIFICATION</scope>
    <source>
        <tissue evidence="24">Whole body pupa</tissue>
    </source>
</reference>
<evidence type="ECO:0000256" key="18">
    <source>
        <dbReference type="PIRSR" id="PIRSR641708-1"/>
    </source>
</evidence>
<evidence type="ECO:0000256" key="9">
    <source>
        <dbReference type="ARBA" id="ARBA00052184"/>
    </source>
</evidence>
<dbReference type="KEGG" id="gfs:119639293"/>
<dbReference type="NCBIfam" id="TIGR00071">
    <property type="entry name" value="hisT_truA"/>
    <property type="match status" value="1"/>
</dbReference>
<evidence type="ECO:0000256" key="4">
    <source>
        <dbReference type="ARBA" id="ARBA00022664"/>
    </source>
</evidence>